<keyword evidence="1" id="KW-0812">Transmembrane</keyword>
<reference evidence="2 3" key="1">
    <citation type="submission" date="2019-02" db="EMBL/GenBank/DDBJ databases">
        <title>Deep-cultivation of Planctomycetes and their phenomic and genomic characterization uncovers novel biology.</title>
        <authorList>
            <person name="Wiegand S."/>
            <person name="Jogler M."/>
            <person name="Boedeker C."/>
            <person name="Pinto D."/>
            <person name="Vollmers J."/>
            <person name="Rivas-Marin E."/>
            <person name="Kohn T."/>
            <person name="Peeters S.H."/>
            <person name="Heuer A."/>
            <person name="Rast P."/>
            <person name="Oberbeckmann S."/>
            <person name="Bunk B."/>
            <person name="Jeske O."/>
            <person name="Meyerdierks A."/>
            <person name="Storesund J.E."/>
            <person name="Kallscheuer N."/>
            <person name="Luecker S."/>
            <person name="Lage O.M."/>
            <person name="Pohl T."/>
            <person name="Merkel B.J."/>
            <person name="Hornburger P."/>
            <person name="Mueller R.-W."/>
            <person name="Bruemmer F."/>
            <person name="Labrenz M."/>
            <person name="Spormann A.M."/>
            <person name="Op den Camp H."/>
            <person name="Overmann J."/>
            <person name="Amann R."/>
            <person name="Jetten M.S.M."/>
            <person name="Mascher T."/>
            <person name="Medema M.H."/>
            <person name="Devos D.P."/>
            <person name="Kaster A.-K."/>
            <person name="Ovreas L."/>
            <person name="Rohde M."/>
            <person name="Galperin M.Y."/>
            <person name="Jogler C."/>
        </authorList>
    </citation>
    <scope>NUCLEOTIDE SEQUENCE [LARGE SCALE GENOMIC DNA]</scope>
    <source>
        <strain evidence="2 3">Pla85_3_4</strain>
    </source>
</reference>
<feature type="transmembrane region" description="Helical" evidence="1">
    <location>
        <begin position="179"/>
        <end position="200"/>
    </location>
</feature>
<keyword evidence="3" id="KW-1185">Reference proteome</keyword>
<name>A0A518E4V7_9BACT</name>
<dbReference type="EMBL" id="CP036433">
    <property type="protein sequence ID" value="QDU99130.1"/>
    <property type="molecule type" value="Genomic_DNA"/>
</dbReference>
<gene>
    <name evidence="2" type="ORF">Pla8534_70410</name>
</gene>
<accession>A0A518E4V7</accession>
<sequence>MNQPPFQVLDLPDGGRVWLSQTGIAALSGDTFYAKQENIQHGVKIAQAIQQGKPLKSAFGMLTKSIELPSIRSVTDVPNLGMLSVRGGPLKDPIRLDSLAPQVREDIFQRLYRACGATQQVTVAKANPNDVPFSPIASAWILLGLLGVGSVVMGAYTSWSEGVDGMNAPGLLGRLIGPTAALAFGVLCSLGAAAGVYFWWIGLPQKRTYRTQ</sequence>
<keyword evidence="1" id="KW-0472">Membrane</keyword>
<dbReference type="RefSeq" id="WP_145058906.1">
    <property type="nucleotide sequence ID" value="NZ_CP036433.1"/>
</dbReference>
<keyword evidence="1" id="KW-1133">Transmembrane helix</keyword>
<feature type="transmembrane region" description="Helical" evidence="1">
    <location>
        <begin position="139"/>
        <end position="159"/>
    </location>
</feature>
<dbReference type="AlphaFoldDB" id="A0A518E4V7"/>
<evidence type="ECO:0000256" key="1">
    <source>
        <dbReference type="SAM" id="Phobius"/>
    </source>
</evidence>
<proteinExistence type="predicted"/>
<organism evidence="2 3">
    <name type="scientific">Lignipirellula cremea</name>
    <dbReference type="NCBI Taxonomy" id="2528010"/>
    <lineage>
        <taxon>Bacteria</taxon>
        <taxon>Pseudomonadati</taxon>
        <taxon>Planctomycetota</taxon>
        <taxon>Planctomycetia</taxon>
        <taxon>Pirellulales</taxon>
        <taxon>Pirellulaceae</taxon>
        <taxon>Lignipirellula</taxon>
    </lineage>
</organism>
<evidence type="ECO:0000313" key="3">
    <source>
        <dbReference type="Proteomes" id="UP000317648"/>
    </source>
</evidence>
<evidence type="ECO:0000313" key="2">
    <source>
        <dbReference type="EMBL" id="QDU99130.1"/>
    </source>
</evidence>
<dbReference type="Proteomes" id="UP000317648">
    <property type="component" value="Chromosome"/>
</dbReference>
<protein>
    <submittedName>
        <fullName evidence="2">Uncharacterized protein</fullName>
    </submittedName>
</protein>
<dbReference type="KEGG" id="lcre:Pla8534_70410"/>